<reference evidence="1" key="1">
    <citation type="submission" date="2021-03" db="EMBL/GenBank/DDBJ databases">
        <title>Draft genome sequence of rust myrtle Austropuccinia psidii MF-1, a brazilian biotype.</title>
        <authorList>
            <person name="Quecine M.C."/>
            <person name="Pachon D.M.R."/>
            <person name="Bonatelli M.L."/>
            <person name="Correr F.H."/>
            <person name="Franceschini L.M."/>
            <person name="Leite T.F."/>
            <person name="Margarido G.R.A."/>
            <person name="Almeida C.A."/>
            <person name="Ferrarezi J.A."/>
            <person name="Labate C.A."/>
        </authorList>
    </citation>
    <scope>NUCLEOTIDE SEQUENCE</scope>
    <source>
        <strain evidence="1">MF-1</strain>
    </source>
</reference>
<name>A0A9Q3FK18_9BASI</name>
<dbReference type="EMBL" id="AVOT02044943">
    <property type="protein sequence ID" value="MBW0540289.1"/>
    <property type="molecule type" value="Genomic_DNA"/>
</dbReference>
<gene>
    <name evidence="1" type="ORF">O181_080004</name>
</gene>
<evidence type="ECO:0008006" key="3">
    <source>
        <dbReference type="Google" id="ProtNLM"/>
    </source>
</evidence>
<keyword evidence="2" id="KW-1185">Reference proteome</keyword>
<proteinExistence type="predicted"/>
<sequence length="94" mass="10452">MDLQEKLLSFGIKEVPKPKIHYACPFRFMELLIGKEEYPIKALVDTGEELNIIPEEIAIKASLTTGNLNMNLRSVGGHTPSLVALSEFTPIILD</sequence>
<dbReference type="Proteomes" id="UP000765509">
    <property type="component" value="Unassembled WGS sequence"/>
</dbReference>
<evidence type="ECO:0000313" key="1">
    <source>
        <dbReference type="EMBL" id="MBW0540289.1"/>
    </source>
</evidence>
<accession>A0A9Q3FK18</accession>
<evidence type="ECO:0000313" key="2">
    <source>
        <dbReference type="Proteomes" id="UP000765509"/>
    </source>
</evidence>
<dbReference type="AlphaFoldDB" id="A0A9Q3FK18"/>
<organism evidence="1 2">
    <name type="scientific">Austropuccinia psidii MF-1</name>
    <dbReference type="NCBI Taxonomy" id="1389203"/>
    <lineage>
        <taxon>Eukaryota</taxon>
        <taxon>Fungi</taxon>
        <taxon>Dikarya</taxon>
        <taxon>Basidiomycota</taxon>
        <taxon>Pucciniomycotina</taxon>
        <taxon>Pucciniomycetes</taxon>
        <taxon>Pucciniales</taxon>
        <taxon>Sphaerophragmiaceae</taxon>
        <taxon>Austropuccinia</taxon>
    </lineage>
</organism>
<comment type="caution">
    <text evidence="1">The sequence shown here is derived from an EMBL/GenBank/DDBJ whole genome shotgun (WGS) entry which is preliminary data.</text>
</comment>
<protein>
    <recommendedName>
        <fullName evidence="3">Peptidase A2 domain-containing protein</fullName>
    </recommendedName>
</protein>